<name>A0A291P2V8_9GAMM</name>
<evidence type="ECO:0000313" key="3">
    <source>
        <dbReference type="EMBL" id="ATJ81226.1"/>
    </source>
</evidence>
<dbReference type="KEGG" id="hbe:BEI_0239"/>
<dbReference type="NCBIfam" id="NF041109">
    <property type="entry name" value="VF_TspB_C_term"/>
    <property type="match status" value="1"/>
</dbReference>
<evidence type="ECO:0000313" key="4">
    <source>
        <dbReference type="Proteomes" id="UP000219993"/>
    </source>
</evidence>
<proteinExistence type="predicted"/>
<keyword evidence="4" id="KW-1185">Reference proteome</keyword>
<feature type="chain" id="PRO_5017959919" evidence="2">
    <location>
        <begin position="29"/>
        <end position="422"/>
    </location>
</feature>
<dbReference type="EMBL" id="CP021435">
    <property type="protein sequence ID" value="ATJ81226.1"/>
    <property type="molecule type" value="Genomic_DNA"/>
</dbReference>
<protein>
    <submittedName>
        <fullName evidence="3">Uncharacterized protein</fullName>
    </submittedName>
</protein>
<dbReference type="AlphaFoldDB" id="A0A291P2V8"/>
<reference evidence="3 4" key="1">
    <citation type="journal article" date="2017" name="Sci. Rep.">
        <title>Revealing the Saline Adaptation Strategies of the Halophilic Bacterium Halomonas beimenensis through High-throughput Omics and Transposon Mutagenesis Approaches.</title>
        <authorList>
            <person name="Chen Y.H."/>
            <person name="Lin S.S."/>
            <person name="Shyu Y.T."/>
        </authorList>
    </citation>
    <scope>NUCLEOTIDE SEQUENCE [LARGE SCALE GENOMIC DNA]</scope>
    <source>
        <strain evidence="3 4">NTU-111</strain>
    </source>
</reference>
<sequence>MTHARTLPRYVGIAGLVAGLLAPVPSLAAVNTNGIEILSTSSTGVKTGQYIEAAASVAYQHKPTSERIYTRQVVPVARATLRRGALAALSRGVMHPGLSLALAAAGWAWSMQDGIHEEGTGESHPVTSPDWSEWSEIPGVSSQCPDALYTVQEWGAKNVNDTWWMGYTYAVPYTQSSDPFVNNCTNLEPEGGYFPTLHFHPVIQKAEYTGGSVDSTLETEPVIVPESDYSQLDEHLPSTIVDDLWFDDESPYPWEWEATNDSIDPELNDIEDAKGSSPPEVRKKAKQWAENVAATLEGQEPPNPDTDSDGQQAEDQLVEDLNKQLSQLRDDLTEEPPSSAYPEMPEPEWNVNVIEDLPDYDAGLGTGMCPEPNVIEIPLYGTISLDWQPACDLAGNIRGAVIGLCFISALFIVLGQSRPSTA</sequence>
<gene>
    <name evidence="3" type="ORF">BEI_0239</name>
</gene>
<dbReference type="RefSeq" id="WP_343835605.1">
    <property type="nucleotide sequence ID" value="NZ_BAAADT010000010.1"/>
</dbReference>
<dbReference type="Proteomes" id="UP000219993">
    <property type="component" value="Chromosome"/>
</dbReference>
<evidence type="ECO:0000256" key="2">
    <source>
        <dbReference type="SAM" id="SignalP"/>
    </source>
</evidence>
<keyword evidence="2" id="KW-0732">Signal</keyword>
<evidence type="ECO:0000256" key="1">
    <source>
        <dbReference type="SAM" id="MobiDB-lite"/>
    </source>
</evidence>
<feature type="signal peptide" evidence="2">
    <location>
        <begin position="1"/>
        <end position="28"/>
    </location>
</feature>
<accession>A0A291P2V8</accession>
<organism evidence="3 4">
    <name type="scientific">Halomonas beimenensis</name>
    <dbReference type="NCBI Taxonomy" id="475662"/>
    <lineage>
        <taxon>Bacteria</taxon>
        <taxon>Pseudomonadati</taxon>
        <taxon>Pseudomonadota</taxon>
        <taxon>Gammaproteobacteria</taxon>
        <taxon>Oceanospirillales</taxon>
        <taxon>Halomonadaceae</taxon>
        <taxon>Halomonas</taxon>
    </lineage>
</organism>
<feature type="region of interest" description="Disordered" evidence="1">
    <location>
        <begin position="256"/>
        <end position="287"/>
    </location>
</feature>